<evidence type="ECO:0000313" key="2">
    <source>
        <dbReference type="EMBL" id="EUR74728.1"/>
    </source>
</evidence>
<organism evidence="2 3">
    <name type="scientific">Plasmodium falciparum (isolate 7G8)</name>
    <dbReference type="NCBI Taxonomy" id="57266"/>
    <lineage>
        <taxon>Eukaryota</taxon>
        <taxon>Sar</taxon>
        <taxon>Alveolata</taxon>
        <taxon>Apicomplexa</taxon>
        <taxon>Aconoidasida</taxon>
        <taxon>Haemosporida</taxon>
        <taxon>Plasmodiidae</taxon>
        <taxon>Plasmodium</taxon>
        <taxon>Plasmodium (Laverania)</taxon>
    </lineage>
</organism>
<sequence length="344" mass="41445">MQYELLINNYNEDEHKDNTDRLSFMKFIRFLYCCFSVMLLIGFSCITNGNRGIGFLLFSFFPSFFYLYMLEKIRMRLLTYFPFFKKIQREISFVHVIEMVLYGSIISVIFASVLEYVLSFYFFYFSTMCFTNEVKRSLYFAYSIIIIPMLFVYINIPHYKNEYKELPLVNESHILEDPNYEEGENVQEYRRTKLQYIIVNDELEYIFFSLCSSAGLSLHFHFILFFFIYGIFFGGVVFQVLRIYFIQRKLPRTTFFKFNMCAISYVLHGAYCIKWYVKCCFLRCVYILGSLFSSSLFHAVYDYTIYFSSMNIPSYQIIFLKILFTYSFISILLMFFFSVIRNMI</sequence>
<proteinExistence type="predicted"/>
<evidence type="ECO:0000256" key="1">
    <source>
        <dbReference type="SAM" id="Phobius"/>
    </source>
</evidence>
<evidence type="ECO:0008006" key="4">
    <source>
        <dbReference type="Google" id="ProtNLM"/>
    </source>
</evidence>
<feature type="transmembrane region" description="Helical" evidence="1">
    <location>
        <begin position="284"/>
        <end position="306"/>
    </location>
</feature>
<accession>W7F4I0</accession>
<feature type="transmembrane region" description="Helical" evidence="1">
    <location>
        <begin position="138"/>
        <end position="156"/>
    </location>
</feature>
<evidence type="ECO:0000313" key="3">
    <source>
        <dbReference type="Proteomes" id="UP000030688"/>
    </source>
</evidence>
<feature type="transmembrane region" description="Helical" evidence="1">
    <location>
        <begin position="318"/>
        <end position="340"/>
    </location>
</feature>
<feature type="transmembrane region" description="Helical" evidence="1">
    <location>
        <begin position="27"/>
        <end position="46"/>
    </location>
</feature>
<name>W7F4I0_PLAF8</name>
<dbReference type="AlphaFoldDB" id="W7F4I0"/>
<dbReference type="OrthoDB" id="392543at2759"/>
<gene>
    <name evidence="2" type="ORF">PFBG_01560</name>
</gene>
<reference evidence="3" key="1">
    <citation type="submission" date="2007-11" db="EMBL/GenBank/DDBJ databases">
        <authorList>
            <consortium name="The Broad Institute Genome Sequencing Platform"/>
            <person name="Volkman S.K."/>
            <person name="Daily J.P."/>
            <person name="Sarr O."/>
            <person name="Ndiaye D."/>
            <person name="Ndir O."/>
            <person name="Mboup S."/>
            <person name="Lukens A."/>
            <person name="Stange-Thomann N."/>
            <person name="Mauceli E."/>
            <person name="Gnerre S."/>
            <person name="Jaffe D."/>
            <person name="Zainoun J."/>
            <person name="Wiegand R.C."/>
            <person name="Birren B."/>
            <person name="Galagan J."/>
            <person name="Lander E."/>
            <person name="Wirth D.F."/>
        </authorList>
    </citation>
    <scope>NUCLEOTIDE SEQUENCE [LARGE SCALE GENOMIC DNA]</scope>
    <source>
        <strain evidence="3">7G8</strain>
    </source>
</reference>
<keyword evidence="1" id="KW-1133">Transmembrane helix</keyword>
<feature type="transmembrane region" description="Helical" evidence="1">
    <location>
        <begin position="222"/>
        <end position="244"/>
    </location>
</feature>
<keyword evidence="1" id="KW-0472">Membrane</keyword>
<protein>
    <recommendedName>
        <fullName evidence="4">Protease</fullName>
    </recommendedName>
</protein>
<feature type="transmembrane region" description="Helical" evidence="1">
    <location>
        <begin position="52"/>
        <end position="70"/>
    </location>
</feature>
<reference evidence="2 3" key="2">
    <citation type="submission" date="2013-02" db="EMBL/GenBank/DDBJ databases">
        <title>The Genome Sequence of Plasmodium falciparum 7G8.</title>
        <authorList>
            <consortium name="The Broad Institute Genome Sequencing Platform"/>
            <consortium name="The Broad Institute Genome Sequencing Center for Infectious Disease"/>
            <person name="Neafsey D."/>
            <person name="Cheeseman I."/>
            <person name="Volkman S."/>
            <person name="Adams J."/>
            <person name="Walker B."/>
            <person name="Young S.K."/>
            <person name="Zeng Q."/>
            <person name="Gargeya S."/>
            <person name="Fitzgerald M."/>
            <person name="Haas B."/>
            <person name="Abouelleil A."/>
            <person name="Alvarado L."/>
            <person name="Arachchi H.M."/>
            <person name="Berlin A.M."/>
            <person name="Chapman S.B."/>
            <person name="Dewar J."/>
            <person name="Goldberg J."/>
            <person name="Griggs A."/>
            <person name="Gujja S."/>
            <person name="Hansen M."/>
            <person name="Howarth C."/>
            <person name="Imamovic A."/>
            <person name="Larimer J."/>
            <person name="McCowan C."/>
            <person name="Murphy C."/>
            <person name="Neiman D."/>
            <person name="Pearson M."/>
            <person name="Priest M."/>
            <person name="Roberts A."/>
            <person name="Saif S."/>
            <person name="Shea T."/>
            <person name="Sisk P."/>
            <person name="Sykes S."/>
            <person name="Wortman J."/>
            <person name="Nusbaum C."/>
            <person name="Birren B."/>
        </authorList>
    </citation>
    <scope>NUCLEOTIDE SEQUENCE [LARGE SCALE GENOMIC DNA]</scope>
    <source>
        <strain evidence="2 3">7G8</strain>
    </source>
</reference>
<dbReference type="EMBL" id="KE123599">
    <property type="protein sequence ID" value="EUR74728.1"/>
    <property type="molecule type" value="Genomic_DNA"/>
</dbReference>
<keyword evidence="1" id="KW-0812">Transmembrane</keyword>
<dbReference type="Proteomes" id="UP000030688">
    <property type="component" value="Unassembled WGS sequence"/>
</dbReference>
<feature type="transmembrane region" description="Helical" evidence="1">
    <location>
        <begin position="91"/>
        <end position="118"/>
    </location>
</feature>